<keyword evidence="3" id="KW-0540">Nuclease</keyword>
<reference evidence="4" key="1">
    <citation type="submission" date="2016-12" db="EMBL/GenBank/DDBJ databases">
        <title>Complete Genome Sequence of Beggiatoa leptomitiformis D-401.</title>
        <authorList>
            <person name="Fomenkov A."/>
            <person name="Vincze T."/>
            <person name="Grabovich M."/>
            <person name="Anton B.P."/>
            <person name="Dubinina G."/>
            <person name="Orlova M."/>
            <person name="Belousova E."/>
            <person name="Roberts R.J."/>
        </authorList>
    </citation>
    <scope>NUCLEOTIDE SEQUENCE [LARGE SCALE GENOMIC DNA]</scope>
    <source>
        <strain evidence="4">D-401</strain>
    </source>
</reference>
<evidence type="ECO:0000313" key="3">
    <source>
        <dbReference type="EMBL" id="AUI68051.1"/>
    </source>
</evidence>
<dbReference type="EMBL" id="CP018889">
    <property type="protein sequence ID" value="AUI68051.1"/>
    <property type="molecule type" value="Genomic_DNA"/>
</dbReference>
<dbReference type="REBASE" id="152488">
    <property type="entry name" value="Ble401IIIP"/>
</dbReference>
<keyword evidence="4" id="KW-1185">Reference proteome</keyword>
<dbReference type="Proteomes" id="UP000234271">
    <property type="component" value="Chromosome"/>
</dbReference>
<protein>
    <submittedName>
        <fullName evidence="3">HNH endonuclease</fullName>
    </submittedName>
</protein>
<sequence>MSTLKPKQLFEQVLRAVDESGWQALILDSRKPFCLRLFRGDEKGFDVRVYLWNCTHGGGAARAKDEYRVQLTGVVPSAVAGEVTLLLGWHSDYEVFVGFDIKKHDGQASQSPSIQVKEKTLQNAHTRAFAIYHRQNGEIAVAFRPEFLAEYALNSASLHLTGKAAADMSLLNNLDTLTESQIVAVQSQERQIVLSQIARKFRATDFRKRVLGAYEHRCAICGVQLELIDAAHIIPVAAPTSTDETKNGIALCKLHHTAFDRNLISFNERYEIEVSDSEVSRLTATNLVGGLKEFKQHLRTAIILPNDQCDYPPPQYIAEARKVRSWA</sequence>
<accession>A0A2N9YC63</accession>
<evidence type="ECO:0000259" key="2">
    <source>
        <dbReference type="Pfam" id="PF20296"/>
    </source>
</evidence>
<evidence type="ECO:0000313" key="4">
    <source>
        <dbReference type="Proteomes" id="UP000234271"/>
    </source>
</evidence>
<dbReference type="STRING" id="288004.AL038_01420"/>
<dbReference type="GO" id="GO:0004519">
    <property type="term" value="F:endonuclease activity"/>
    <property type="evidence" value="ECO:0007669"/>
    <property type="project" value="UniProtKB-KW"/>
</dbReference>
<dbReference type="OrthoDB" id="529575at2"/>
<dbReference type="Pfam" id="PF20296">
    <property type="entry name" value="MTaX1"/>
    <property type="match status" value="1"/>
</dbReference>
<dbReference type="Pfam" id="PF13391">
    <property type="entry name" value="HNH_2"/>
    <property type="match status" value="1"/>
</dbReference>
<dbReference type="InterPro" id="IPR003615">
    <property type="entry name" value="HNH_nuc"/>
</dbReference>
<feature type="domain" description="Methylase-associated X1" evidence="2">
    <location>
        <begin position="46"/>
        <end position="151"/>
    </location>
</feature>
<dbReference type="InterPro" id="IPR046894">
    <property type="entry name" value="MTaX1"/>
</dbReference>
<dbReference type="KEGG" id="blep:AL038_01420"/>
<keyword evidence="3" id="KW-0378">Hydrolase</keyword>
<evidence type="ECO:0000259" key="1">
    <source>
        <dbReference type="Pfam" id="PF13391"/>
    </source>
</evidence>
<dbReference type="AlphaFoldDB" id="A0A2N9YC63"/>
<organism evidence="3 4">
    <name type="scientific">Beggiatoa leptomitoformis</name>
    <dbReference type="NCBI Taxonomy" id="288004"/>
    <lineage>
        <taxon>Bacteria</taxon>
        <taxon>Pseudomonadati</taxon>
        <taxon>Pseudomonadota</taxon>
        <taxon>Gammaproteobacteria</taxon>
        <taxon>Thiotrichales</taxon>
        <taxon>Thiotrichaceae</taxon>
        <taxon>Beggiatoa</taxon>
    </lineage>
</organism>
<feature type="domain" description="HNH nuclease" evidence="1">
    <location>
        <begin position="218"/>
        <end position="267"/>
    </location>
</feature>
<proteinExistence type="predicted"/>
<gene>
    <name evidence="3" type="ORF">BLE401_04600</name>
</gene>
<dbReference type="Gene3D" id="1.10.30.50">
    <property type="match status" value="1"/>
</dbReference>
<name>A0A2N9YC63_9GAMM</name>
<dbReference type="RefSeq" id="WP_062147936.1">
    <property type="nucleotide sequence ID" value="NZ_CP012373.2"/>
</dbReference>
<keyword evidence="3" id="KW-0255">Endonuclease</keyword>